<feature type="non-terminal residue" evidence="2">
    <location>
        <position position="1"/>
    </location>
</feature>
<evidence type="ECO:0000313" key="3">
    <source>
        <dbReference type="Proteomes" id="UP001234989"/>
    </source>
</evidence>
<dbReference type="Proteomes" id="UP001234989">
    <property type="component" value="Chromosome 11"/>
</dbReference>
<keyword evidence="3" id="KW-1185">Reference proteome</keyword>
<dbReference type="InterPro" id="IPR052160">
    <property type="entry name" value="Gypsy_RT_Integrase-like"/>
</dbReference>
<evidence type="ECO:0000259" key="1">
    <source>
        <dbReference type="Pfam" id="PF17921"/>
    </source>
</evidence>
<sequence>EVLEACHTSPVGCHHGGIHTTSKVLQCGYYWSTMIIDSHMLYKCCVQCQLQGSISRRYVLPLSKILEIDFFYVWGIYFMGPFPRSFGNK</sequence>
<dbReference type="AlphaFoldDB" id="A0AAF0UXB3"/>
<protein>
    <recommendedName>
        <fullName evidence="1">Integrase zinc-binding domain-containing protein</fullName>
    </recommendedName>
</protein>
<feature type="domain" description="Integrase zinc-binding" evidence="1">
    <location>
        <begin position="1"/>
        <end position="51"/>
    </location>
</feature>
<dbReference type="PANTHER" id="PTHR47266">
    <property type="entry name" value="ENDONUCLEASE-RELATED"/>
    <property type="match status" value="1"/>
</dbReference>
<accession>A0AAF0UXB3</accession>
<gene>
    <name evidence="2" type="ORF">MTR67_048083</name>
</gene>
<dbReference type="Gene3D" id="1.10.340.70">
    <property type="match status" value="1"/>
</dbReference>
<feature type="non-terminal residue" evidence="2">
    <location>
        <position position="89"/>
    </location>
</feature>
<dbReference type="Pfam" id="PF17921">
    <property type="entry name" value="Integrase_H2C2"/>
    <property type="match status" value="1"/>
</dbReference>
<dbReference type="EMBL" id="CP133622">
    <property type="protein sequence ID" value="WMV54698.1"/>
    <property type="molecule type" value="Genomic_DNA"/>
</dbReference>
<proteinExistence type="predicted"/>
<organism evidence="2 3">
    <name type="scientific">Solanum verrucosum</name>
    <dbReference type="NCBI Taxonomy" id="315347"/>
    <lineage>
        <taxon>Eukaryota</taxon>
        <taxon>Viridiplantae</taxon>
        <taxon>Streptophyta</taxon>
        <taxon>Embryophyta</taxon>
        <taxon>Tracheophyta</taxon>
        <taxon>Spermatophyta</taxon>
        <taxon>Magnoliopsida</taxon>
        <taxon>eudicotyledons</taxon>
        <taxon>Gunneridae</taxon>
        <taxon>Pentapetalae</taxon>
        <taxon>asterids</taxon>
        <taxon>lamiids</taxon>
        <taxon>Solanales</taxon>
        <taxon>Solanaceae</taxon>
        <taxon>Solanoideae</taxon>
        <taxon>Solaneae</taxon>
        <taxon>Solanum</taxon>
    </lineage>
</organism>
<evidence type="ECO:0000313" key="2">
    <source>
        <dbReference type="EMBL" id="WMV54698.1"/>
    </source>
</evidence>
<name>A0AAF0UXB3_SOLVR</name>
<reference evidence="2" key="1">
    <citation type="submission" date="2023-08" db="EMBL/GenBank/DDBJ databases">
        <title>A de novo genome assembly of Solanum verrucosum Schlechtendal, a Mexican diploid species geographically isolated from the other diploid A-genome species in potato relatives.</title>
        <authorList>
            <person name="Hosaka K."/>
        </authorList>
    </citation>
    <scope>NUCLEOTIDE SEQUENCE</scope>
    <source>
        <tissue evidence="2">Young leaves</tissue>
    </source>
</reference>
<dbReference type="InterPro" id="IPR041588">
    <property type="entry name" value="Integrase_H2C2"/>
</dbReference>